<proteinExistence type="predicted"/>
<dbReference type="AlphaFoldDB" id="A0A0F8ZSG1"/>
<dbReference type="EMBL" id="LAZR01046329">
    <property type="protein sequence ID" value="KKK96788.1"/>
    <property type="molecule type" value="Genomic_DNA"/>
</dbReference>
<sequence length="66" mass="7464">MVFKARWELSGAHVHVTIFVAKSTNHTYANLGTLTMSPEDWVQFTDMLDAGNCQIVEVLRVGYPHE</sequence>
<reference evidence="1" key="1">
    <citation type="journal article" date="2015" name="Nature">
        <title>Complex archaea that bridge the gap between prokaryotes and eukaryotes.</title>
        <authorList>
            <person name="Spang A."/>
            <person name="Saw J.H."/>
            <person name="Jorgensen S.L."/>
            <person name="Zaremba-Niedzwiedzka K."/>
            <person name="Martijn J."/>
            <person name="Lind A.E."/>
            <person name="van Eijk R."/>
            <person name="Schleper C."/>
            <person name="Guy L."/>
            <person name="Ettema T.J."/>
        </authorList>
    </citation>
    <scope>NUCLEOTIDE SEQUENCE</scope>
</reference>
<organism evidence="1">
    <name type="scientific">marine sediment metagenome</name>
    <dbReference type="NCBI Taxonomy" id="412755"/>
    <lineage>
        <taxon>unclassified sequences</taxon>
        <taxon>metagenomes</taxon>
        <taxon>ecological metagenomes</taxon>
    </lineage>
</organism>
<name>A0A0F8ZSG1_9ZZZZ</name>
<comment type="caution">
    <text evidence="1">The sequence shown here is derived from an EMBL/GenBank/DDBJ whole genome shotgun (WGS) entry which is preliminary data.</text>
</comment>
<accession>A0A0F8ZSG1</accession>
<protein>
    <submittedName>
        <fullName evidence="1">Uncharacterized protein</fullName>
    </submittedName>
</protein>
<evidence type="ECO:0000313" key="1">
    <source>
        <dbReference type="EMBL" id="KKK96788.1"/>
    </source>
</evidence>
<gene>
    <name evidence="1" type="ORF">LCGC14_2659280</name>
</gene>